<dbReference type="GO" id="GO:0007165">
    <property type="term" value="P:signal transduction"/>
    <property type="evidence" value="ECO:0007669"/>
    <property type="project" value="InterPro"/>
</dbReference>
<dbReference type="GO" id="GO:0006935">
    <property type="term" value="P:chemotaxis"/>
    <property type="evidence" value="ECO:0007669"/>
    <property type="project" value="InterPro"/>
</dbReference>
<dbReference type="AlphaFoldDB" id="A0A1M6M9G2"/>
<evidence type="ECO:0000259" key="1">
    <source>
        <dbReference type="PROSITE" id="PS50851"/>
    </source>
</evidence>
<dbReference type="Proteomes" id="UP000184387">
    <property type="component" value="Unassembled WGS sequence"/>
</dbReference>
<organism evidence="2 3">
    <name type="scientific">Muricoccus roseus</name>
    <dbReference type="NCBI Taxonomy" id="198092"/>
    <lineage>
        <taxon>Bacteria</taxon>
        <taxon>Pseudomonadati</taxon>
        <taxon>Pseudomonadota</taxon>
        <taxon>Alphaproteobacteria</taxon>
        <taxon>Acetobacterales</taxon>
        <taxon>Roseomonadaceae</taxon>
        <taxon>Muricoccus</taxon>
    </lineage>
</organism>
<dbReference type="InterPro" id="IPR036061">
    <property type="entry name" value="CheW-like_dom_sf"/>
</dbReference>
<feature type="domain" description="CheW-like" evidence="1">
    <location>
        <begin position="23"/>
        <end position="162"/>
    </location>
</feature>
<dbReference type="Gene3D" id="2.40.50.180">
    <property type="entry name" value="CheA-289, Domain 4"/>
    <property type="match status" value="1"/>
</dbReference>
<gene>
    <name evidence="2" type="ORF">SAMN02745194_03392</name>
</gene>
<dbReference type="RefSeq" id="WP_073136856.1">
    <property type="nucleotide sequence ID" value="NZ_FQZF01000021.1"/>
</dbReference>
<dbReference type="STRING" id="198092.SAMN02745194_03392"/>
<dbReference type="PROSITE" id="PS50851">
    <property type="entry name" value="CHEW"/>
    <property type="match status" value="1"/>
</dbReference>
<evidence type="ECO:0000313" key="3">
    <source>
        <dbReference type="Proteomes" id="UP000184387"/>
    </source>
</evidence>
<accession>A0A1M6M9G2</accession>
<reference evidence="2 3" key="1">
    <citation type="submission" date="2016-11" db="EMBL/GenBank/DDBJ databases">
        <authorList>
            <person name="Jaros S."/>
            <person name="Januszkiewicz K."/>
            <person name="Wedrychowicz H."/>
        </authorList>
    </citation>
    <scope>NUCLEOTIDE SEQUENCE [LARGE SCALE GENOMIC DNA]</scope>
    <source>
        <strain evidence="2 3">DSM 14916</strain>
    </source>
</reference>
<evidence type="ECO:0000313" key="2">
    <source>
        <dbReference type="EMBL" id="SHJ80079.1"/>
    </source>
</evidence>
<protein>
    <submittedName>
        <fullName evidence="2">Purine-binding chemotaxis protein CheW</fullName>
    </submittedName>
</protein>
<dbReference type="EMBL" id="FQZF01000021">
    <property type="protein sequence ID" value="SHJ80079.1"/>
    <property type="molecule type" value="Genomic_DNA"/>
</dbReference>
<proteinExistence type="predicted"/>
<dbReference type="Pfam" id="PF01584">
    <property type="entry name" value="CheW"/>
    <property type="match status" value="1"/>
</dbReference>
<dbReference type="SUPFAM" id="SSF50341">
    <property type="entry name" value="CheW-like"/>
    <property type="match status" value="1"/>
</dbReference>
<keyword evidence="3" id="KW-1185">Reference proteome</keyword>
<name>A0A1M6M9G2_9PROT</name>
<dbReference type="InterPro" id="IPR002545">
    <property type="entry name" value="CheW-lke_dom"/>
</dbReference>
<dbReference type="SMART" id="SM00260">
    <property type="entry name" value="CheW"/>
    <property type="match status" value="1"/>
</dbReference>
<sequence>MAALPASEACFETPAGASDEATAGALVLFAMGNVVCALPREAVRALLPLPRLDAPPGLPAPLSGFLNLGGTAVPVLEPARLLGLAPGEPHPYRHLILLERDGLAGPVALLVDRVADVVPPGLPLRPAEEGLSLGDVVAGAVEFEGRNLHLLDPGRLLLAQEAAILDALSRQAQERLARWEGAGEALREAP</sequence>